<dbReference type="NCBIfam" id="TIGR01440">
    <property type="entry name" value="TIGR01440 family protein"/>
    <property type="match status" value="1"/>
</dbReference>
<evidence type="ECO:0000313" key="2">
    <source>
        <dbReference type="EMBL" id="MFD2117061.1"/>
    </source>
</evidence>
<gene>
    <name evidence="2" type="ORF">ACFSJH_15125</name>
</gene>
<protein>
    <recommendedName>
        <fullName evidence="1">UPF0340 protein ACFSJH_15125</fullName>
    </recommendedName>
</protein>
<comment type="similarity">
    <text evidence="1">Belongs to the UPF0340 family.</text>
</comment>
<dbReference type="Gene3D" id="3.40.50.10360">
    <property type="entry name" value="Hypothetical protein TT1679"/>
    <property type="match status" value="1"/>
</dbReference>
<dbReference type="HAMAP" id="MF_00800">
    <property type="entry name" value="UPF0340"/>
    <property type="match status" value="1"/>
</dbReference>
<name>A0ABW4YMU3_9BACL</name>
<accession>A0ABW4YMU3</accession>
<evidence type="ECO:0000313" key="3">
    <source>
        <dbReference type="Proteomes" id="UP001597362"/>
    </source>
</evidence>
<sequence>MKQMPTDILADQYLAKQVEQIVQEVVAAGQIGAGKLVVFGVSTSEIIGERIGTSGTMLVAEQIFTGINQAQQAIRFHPVFQCCEHLNRALVIEQEVAEVLQLEQVQAVPVPHAGGSMAAYAYTHMKQPVLVDRIAAHAAVDIGDTLIGMHLKQVAVPFRPTINKIGSAHVTAAYTRAKLIGGARAVYELPQM</sequence>
<keyword evidence="3" id="KW-1185">Reference proteome</keyword>
<dbReference type="Proteomes" id="UP001597362">
    <property type="component" value="Unassembled WGS sequence"/>
</dbReference>
<proteinExistence type="inferred from homology"/>
<dbReference type="EMBL" id="JBHUHO010000033">
    <property type="protein sequence ID" value="MFD2117061.1"/>
    <property type="molecule type" value="Genomic_DNA"/>
</dbReference>
<dbReference type="SUPFAM" id="SSF110710">
    <property type="entry name" value="TTHA0583/YokD-like"/>
    <property type="match status" value="1"/>
</dbReference>
<evidence type="ECO:0000256" key="1">
    <source>
        <dbReference type="HAMAP-Rule" id="MF_00800"/>
    </source>
</evidence>
<dbReference type="PIRSF" id="PIRSF007510">
    <property type="entry name" value="UCP007510"/>
    <property type="match status" value="1"/>
</dbReference>
<organism evidence="2 3">
    <name type="scientific">Paenibacillus yanchengensis</name>
    <dbReference type="NCBI Taxonomy" id="2035833"/>
    <lineage>
        <taxon>Bacteria</taxon>
        <taxon>Bacillati</taxon>
        <taxon>Bacillota</taxon>
        <taxon>Bacilli</taxon>
        <taxon>Bacillales</taxon>
        <taxon>Paenibacillaceae</taxon>
        <taxon>Paenibacillus</taxon>
    </lineage>
</organism>
<dbReference type="RefSeq" id="WP_377773843.1">
    <property type="nucleotide sequence ID" value="NZ_JBHUHO010000033.1"/>
</dbReference>
<comment type="caution">
    <text evidence="2">The sequence shown here is derived from an EMBL/GenBank/DDBJ whole genome shotgun (WGS) entry which is preliminary data.</text>
</comment>
<reference evidence="3" key="1">
    <citation type="journal article" date="2019" name="Int. J. Syst. Evol. Microbiol.">
        <title>The Global Catalogue of Microorganisms (GCM) 10K type strain sequencing project: providing services to taxonomists for standard genome sequencing and annotation.</title>
        <authorList>
            <consortium name="The Broad Institute Genomics Platform"/>
            <consortium name="The Broad Institute Genome Sequencing Center for Infectious Disease"/>
            <person name="Wu L."/>
            <person name="Ma J."/>
        </authorList>
    </citation>
    <scope>NUCLEOTIDE SEQUENCE [LARGE SCALE GENOMIC DNA]</scope>
    <source>
        <strain evidence="3">GH52</strain>
    </source>
</reference>
<dbReference type="InterPro" id="IPR028345">
    <property type="entry name" value="Antibiotic_NAT-like"/>
</dbReference>
<dbReference type="InterPro" id="IPR006340">
    <property type="entry name" value="DUF436"/>
</dbReference>
<dbReference type="Pfam" id="PF04260">
    <property type="entry name" value="DUF436"/>
    <property type="match status" value="1"/>
</dbReference>